<organism evidence="2 3">
    <name type="scientific">Limosilactobacillus panis</name>
    <dbReference type="NCBI Taxonomy" id="47493"/>
    <lineage>
        <taxon>Bacteria</taxon>
        <taxon>Bacillati</taxon>
        <taxon>Bacillota</taxon>
        <taxon>Bacilli</taxon>
        <taxon>Lactobacillales</taxon>
        <taxon>Lactobacillaceae</taxon>
        <taxon>Limosilactobacillus</taxon>
    </lineage>
</organism>
<evidence type="ECO:0000313" key="3">
    <source>
        <dbReference type="Proteomes" id="UP001529423"/>
    </source>
</evidence>
<sequence>MINHHYTLHSFDCLNKPTASRLHNMGLCEGCPIKVVQRYPFHGPVIIENNHQRIGIRYRDFAALTEAEV</sequence>
<dbReference type="Proteomes" id="UP001529423">
    <property type="component" value="Unassembled WGS sequence"/>
</dbReference>
<evidence type="ECO:0000313" key="2">
    <source>
        <dbReference type="EMBL" id="MDM8334048.1"/>
    </source>
</evidence>
<reference evidence="3" key="1">
    <citation type="submission" date="2023-06" db="EMBL/GenBank/DDBJ databases">
        <title>Identification and characterization of horizontal gene transfer across gut microbiota members of farm animals based on homology search.</title>
        <authorList>
            <person name="Zeman M."/>
            <person name="Kubasova T."/>
            <person name="Jahodarova E."/>
            <person name="Nykrynova M."/>
            <person name="Rychlik I."/>
        </authorList>
    </citation>
    <scope>NUCLEOTIDE SEQUENCE [LARGE SCALE GENOMIC DNA]</scope>
    <source>
        <strain evidence="3">105_WCHN</strain>
    </source>
</reference>
<dbReference type="EMBL" id="JAUDEO010000027">
    <property type="protein sequence ID" value="MDM8334048.1"/>
    <property type="molecule type" value="Genomic_DNA"/>
</dbReference>
<comment type="caution">
    <text evidence="2">The sequence shown here is derived from an EMBL/GenBank/DDBJ whole genome shotgun (WGS) entry which is preliminary data.</text>
</comment>
<dbReference type="RefSeq" id="WP_289560289.1">
    <property type="nucleotide sequence ID" value="NZ_JAUDEO010000027.1"/>
</dbReference>
<name>A0ABT7VMT8_9LACO</name>
<protein>
    <submittedName>
        <fullName evidence="2">FeoA family protein</fullName>
    </submittedName>
</protein>
<feature type="domain" description="Ferrous iron transporter FeoA-like" evidence="1">
    <location>
        <begin position="5"/>
        <end position="61"/>
    </location>
</feature>
<gene>
    <name evidence="2" type="ORF">QUW46_05625</name>
</gene>
<dbReference type="Pfam" id="PF04023">
    <property type="entry name" value="FeoA"/>
    <property type="match status" value="1"/>
</dbReference>
<reference evidence="2 3" key="2">
    <citation type="submission" date="2023-06" db="EMBL/GenBank/DDBJ databases">
        <title>Identification and characterization of horizontal gene transfer across gut microbiota members of farm animals based on homology search.</title>
        <authorList>
            <person name="Schwarzerova J."/>
            <person name="Nykrynova M."/>
            <person name="Jureckova K."/>
            <person name="Cejkova D."/>
            <person name="Rychlik I."/>
        </authorList>
    </citation>
    <scope>NUCLEOTIDE SEQUENCE [LARGE SCALE GENOMIC DNA]</scope>
    <source>
        <strain evidence="2 3">105_WCHN</strain>
    </source>
</reference>
<evidence type="ECO:0000259" key="1">
    <source>
        <dbReference type="Pfam" id="PF04023"/>
    </source>
</evidence>
<accession>A0ABT7VMT8</accession>
<dbReference type="InterPro" id="IPR007167">
    <property type="entry name" value="Fe-transptr_FeoA-like"/>
</dbReference>
<keyword evidence="3" id="KW-1185">Reference proteome</keyword>
<proteinExistence type="predicted"/>